<dbReference type="EMBL" id="CP043046">
    <property type="protein sequence ID" value="QEI07633.1"/>
    <property type="molecule type" value="Genomic_DNA"/>
</dbReference>
<dbReference type="PANTHER" id="PTHR31793:SF27">
    <property type="entry name" value="NOVEL THIOESTERASE SUPERFAMILY DOMAIN AND SAPOSIN A-TYPE DOMAIN CONTAINING PROTEIN (0610012H03RIK)"/>
    <property type="match status" value="1"/>
</dbReference>
<organism evidence="3 4">
    <name type="scientific">Pigmentiphaga aceris</name>
    <dbReference type="NCBI Taxonomy" id="1940612"/>
    <lineage>
        <taxon>Bacteria</taxon>
        <taxon>Pseudomonadati</taxon>
        <taxon>Pseudomonadota</taxon>
        <taxon>Betaproteobacteria</taxon>
        <taxon>Burkholderiales</taxon>
        <taxon>Alcaligenaceae</taxon>
        <taxon>Pigmentiphaga</taxon>
    </lineage>
</organism>
<dbReference type="InterPro" id="IPR029069">
    <property type="entry name" value="HotDog_dom_sf"/>
</dbReference>
<reference evidence="3 4" key="1">
    <citation type="submission" date="2019-08" db="EMBL/GenBank/DDBJ databases">
        <title>Amphibian skin-associated Pigmentiphaga: genome sequence and occurrence across geography and hosts.</title>
        <authorList>
            <person name="Bletz M.C."/>
            <person name="Bunk B."/>
            <person name="Sproeer C."/>
            <person name="Biwer P."/>
            <person name="Reiter S."/>
            <person name="Rabemananjara F.C.E."/>
            <person name="Schulz S."/>
            <person name="Overmann J."/>
            <person name="Vences M."/>
        </authorList>
    </citation>
    <scope>NUCLEOTIDE SEQUENCE [LARGE SCALE GENOMIC DNA]</scope>
    <source>
        <strain evidence="3 4">Mada1488</strain>
    </source>
</reference>
<dbReference type="CDD" id="cd00586">
    <property type="entry name" value="4HBT"/>
    <property type="match status" value="1"/>
</dbReference>
<dbReference type="Gene3D" id="3.10.129.10">
    <property type="entry name" value="Hotdog Thioesterase"/>
    <property type="match status" value="1"/>
</dbReference>
<dbReference type="KEGG" id="pacr:FXN63_18650"/>
<dbReference type="PANTHER" id="PTHR31793">
    <property type="entry name" value="4-HYDROXYBENZOYL-COA THIOESTERASE FAMILY MEMBER"/>
    <property type="match status" value="1"/>
</dbReference>
<dbReference type="SUPFAM" id="SSF54637">
    <property type="entry name" value="Thioesterase/thiol ester dehydrase-isomerase"/>
    <property type="match status" value="1"/>
</dbReference>
<comment type="similarity">
    <text evidence="1">Belongs to the 4-hydroxybenzoyl-CoA thioesterase family.</text>
</comment>
<evidence type="ECO:0000256" key="1">
    <source>
        <dbReference type="ARBA" id="ARBA00005953"/>
    </source>
</evidence>
<evidence type="ECO:0000256" key="2">
    <source>
        <dbReference type="ARBA" id="ARBA00022801"/>
    </source>
</evidence>
<gene>
    <name evidence="3" type="ORF">FXN63_18650</name>
</gene>
<name>A0A5C0B1J3_9BURK</name>
<protein>
    <submittedName>
        <fullName evidence="3">Acyl-CoA thioesterase</fullName>
    </submittedName>
</protein>
<dbReference type="OrthoDB" id="9800856at2"/>
<dbReference type="RefSeq" id="WP_148816680.1">
    <property type="nucleotide sequence ID" value="NZ_CP043046.1"/>
</dbReference>
<keyword evidence="2" id="KW-0378">Hydrolase</keyword>
<sequence>MRKKGVLSAAIELQVPFFDVDMMQIVWHGHYVKYLEQARCALFERFDYGYAKMVESGFGWPIIDIQLRYVQGATCGQMIRVQADLVEWQNRVKVNYLITDVASGTRLTRASSVQVAVDMHTREMLFASPPALTDRIDHLLASLPKQESA</sequence>
<accession>A0A5C0B1J3</accession>
<dbReference type="GO" id="GO:0047617">
    <property type="term" value="F:fatty acyl-CoA hydrolase activity"/>
    <property type="evidence" value="ECO:0007669"/>
    <property type="project" value="TreeGrafter"/>
</dbReference>
<dbReference type="AlphaFoldDB" id="A0A5C0B1J3"/>
<dbReference type="Pfam" id="PF13279">
    <property type="entry name" value="4HBT_2"/>
    <property type="match status" value="1"/>
</dbReference>
<proteinExistence type="inferred from homology"/>
<evidence type="ECO:0000313" key="4">
    <source>
        <dbReference type="Proteomes" id="UP000325161"/>
    </source>
</evidence>
<dbReference type="InterPro" id="IPR050563">
    <property type="entry name" value="4-hydroxybenzoyl-CoA_TE"/>
</dbReference>
<keyword evidence="4" id="KW-1185">Reference proteome</keyword>
<dbReference type="Proteomes" id="UP000325161">
    <property type="component" value="Chromosome"/>
</dbReference>
<evidence type="ECO:0000313" key="3">
    <source>
        <dbReference type="EMBL" id="QEI07633.1"/>
    </source>
</evidence>